<organism evidence="1">
    <name type="scientific">marine metagenome</name>
    <dbReference type="NCBI Taxonomy" id="408172"/>
    <lineage>
        <taxon>unclassified sequences</taxon>
        <taxon>metagenomes</taxon>
        <taxon>ecological metagenomes</taxon>
    </lineage>
</organism>
<dbReference type="EMBL" id="UINC01110316">
    <property type="protein sequence ID" value="SVC77741.1"/>
    <property type="molecule type" value="Genomic_DNA"/>
</dbReference>
<evidence type="ECO:0000313" key="1">
    <source>
        <dbReference type="EMBL" id="SVC77741.1"/>
    </source>
</evidence>
<sequence>MPETGAMKDSKVYSMTPVQSFWYEILVEGEFESEHGWEEPHKKRNLYQSFKEQSKKNEHTSREVFMKELKRIVDFEETRINRERSLIFAPLEECRDDFEERFGIKITEPV</sequence>
<dbReference type="AlphaFoldDB" id="A0A382Q0H5"/>
<accession>A0A382Q0H5</accession>
<protein>
    <submittedName>
        <fullName evidence="1">Uncharacterized protein</fullName>
    </submittedName>
</protein>
<gene>
    <name evidence="1" type="ORF">METZ01_LOCUS330595</name>
</gene>
<proteinExistence type="predicted"/>
<reference evidence="1" key="1">
    <citation type="submission" date="2018-05" db="EMBL/GenBank/DDBJ databases">
        <authorList>
            <person name="Lanie J.A."/>
            <person name="Ng W.-L."/>
            <person name="Kazmierczak K.M."/>
            <person name="Andrzejewski T.M."/>
            <person name="Davidsen T.M."/>
            <person name="Wayne K.J."/>
            <person name="Tettelin H."/>
            <person name="Glass J.I."/>
            <person name="Rusch D."/>
            <person name="Podicherti R."/>
            <person name="Tsui H.-C.T."/>
            <person name="Winkler M.E."/>
        </authorList>
    </citation>
    <scope>NUCLEOTIDE SEQUENCE</scope>
</reference>
<name>A0A382Q0H5_9ZZZZ</name>